<dbReference type="OrthoDB" id="9811468at2"/>
<keyword evidence="4" id="KW-1185">Reference proteome</keyword>
<dbReference type="AlphaFoldDB" id="A0A398D5E4"/>
<dbReference type="EMBL" id="QXIT01000148">
    <property type="protein sequence ID" value="RIE06764.1"/>
    <property type="molecule type" value="Genomic_DNA"/>
</dbReference>
<dbReference type="Pfam" id="PF17248">
    <property type="entry name" value="DUF5317"/>
    <property type="match status" value="1"/>
</dbReference>
<keyword evidence="1" id="KW-0472">Membrane</keyword>
<accession>A0A398D6P3</accession>
<evidence type="ECO:0000313" key="4">
    <source>
        <dbReference type="Proteomes" id="UP000266260"/>
    </source>
</evidence>
<protein>
    <recommendedName>
        <fullName evidence="6">DUF5317 domain-containing protein</fullName>
    </recommendedName>
</protein>
<evidence type="ECO:0000313" key="5">
    <source>
        <dbReference type="Proteomes" id="UP000266489"/>
    </source>
</evidence>
<comment type="caution">
    <text evidence="3">The sequence shown here is derived from an EMBL/GenBank/DDBJ whole genome shotgun (WGS) entry which is preliminary data.</text>
</comment>
<evidence type="ECO:0000313" key="3">
    <source>
        <dbReference type="EMBL" id="RIE07567.1"/>
    </source>
</evidence>
<dbReference type="Proteomes" id="UP000266489">
    <property type="component" value="Unassembled WGS sequence"/>
</dbReference>
<keyword evidence="1" id="KW-1133">Transmembrane helix</keyword>
<evidence type="ECO:0000256" key="1">
    <source>
        <dbReference type="SAM" id="Phobius"/>
    </source>
</evidence>
<dbReference type="Proteomes" id="UP000266260">
    <property type="component" value="Unassembled WGS sequence"/>
</dbReference>
<dbReference type="EMBL" id="QXIU01000228">
    <property type="protein sequence ID" value="RIE07567.1"/>
    <property type="molecule type" value="Genomic_DNA"/>
</dbReference>
<accession>A0A398D5E4</accession>
<evidence type="ECO:0008006" key="6">
    <source>
        <dbReference type="Google" id="ProtNLM"/>
    </source>
</evidence>
<feature type="transmembrane region" description="Helical" evidence="1">
    <location>
        <begin position="28"/>
        <end position="46"/>
    </location>
</feature>
<evidence type="ECO:0000313" key="2">
    <source>
        <dbReference type="EMBL" id="RIE06764.1"/>
    </source>
</evidence>
<feature type="transmembrane region" description="Helical" evidence="1">
    <location>
        <begin position="80"/>
        <end position="98"/>
    </location>
</feature>
<feature type="transmembrane region" description="Helical" evidence="1">
    <location>
        <begin position="53"/>
        <end position="74"/>
    </location>
</feature>
<keyword evidence="1" id="KW-0812">Transmembrane</keyword>
<organism evidence="3 5">
    <name type="scientific">Candidatus Cryosericum odellii</name>
    <dbReference type="NCBI Taxonomy" id="2290917"/>
    <lineage>
        <taxon>Bacteria</taxon>
        <taxon>Pseudomonadati</taxon>
        <taxon>Caldisericota/Cryosericota group</taxon>
        <taxon>Candidatus Cryosericota</taxon>
        <taxon>Candidatus Cryosericia</taxon>
        <taxon>Candidatus Cryosericales</taxon>
        <taxon>Candidatus Cryosericaceae</taxon>
        <taxon>Candidatus Cryosericum</taxon>
    </lineage>
</organism>
<proteinExistence type="predicted"/>
<sequence length="198" mass="20895">MFVLVVLACALCLSLATGGRLRYIENFHLKALFLGVGAFVVQLLIFTSRGESLLGALLPGIYVLSLLMLLAFLLLNRRVFGVPILLVGLMLNVIVIGVNHGRMPADSQALIATGQSSHAEQLVRDGTAANVVLMSDQTHLNFLGDYIVLPFLGDMGSAYSVGDLVALVGEVALVYGMVRAGGTAHAGSTEDKLPGTRS</sequence>
<name>A0A398D5E4_9BACT</name>
<gene>
    <name evidence="3" type="ORF">SMC5_09460</name>
    <name evidence="2" type="ORF">SMC6_08450</name>
</gene>
<reference evidence="4 5" key="1">
    <citation type="submission" date="2018-09" db="EMBL/GenBank/DDBJ databases">
        <title>Discovery and Ecogenomic Context for Candidatus Cryosericales, a Global Caldiserica Order Active in Thawing Permafrost.</title>
        <authorList>
            <person name="Martinez M.A."/>
            <person name="Woodcroft B.J."/>
            <person name="Ignacio Espinoza J.C."/>
            <person name="Zayed A."/>
            <person name="Singleton C.M."/>
            <person name="Boyd J."/>
            <person name="Li Y.-F."/>
            <person name="Purvine S."/>
            <person name="Maughan H."/>
            <person name="Hodgkins S.B."/>
            <person name="Anderson D."/>
            <person name="Sederholm M."/>
            <person name="Temperton B."/>
            <person name="Saleska S.R."/>
            <person name="Tyson G.W."/>
            <person name="Rich V.I."/>
        </authorList>
    </citation>
    <scope>NUCLEOTIDE SEQUENCE [LARGE SCALE GENOMIC DNA]</scope>
    <source>
        <strain evidence="3 5">SMC5</strain>
        <strain evidence="2 4">SMC6</strain>
    </source>
</reference>
<dbReference type="InterPro" id="IPR035168">
    <property type="entry name" value="DUF5317"/>
</dbReference>
<dbReference type="RefSeq" id="WP_119120521.1">
    <property type="nucleotide sequence ID" value="NZ_QXIT01000148.1"/>
</dbReference>